<gene>
    <name evidence="2" type="ORF">ACFSJH_11150</name>
</gene>
<name>A0ABW4YLC1_9BACL</name>
<comment type="caution">
    <text evidence="2">The sequence shown here is derived from an EMBL/GenBank/DDBJ whole genome shotgun (WGS) entry which is preliminary data.</text>
</comment>
<protein>
    <submittedName>
        <fullName evidence="2">Uncharacterized protein</fullName>
    </submittedName>
</protein>
<evidence type="ECO:0000313" key="3">
    <source>
        <dbReference type="Proteomes" id="UP001597362"/>
    </source>
</evidence>
<sequence length="76" mass="8880">MTIQQTKQDILDQLQQLFLDAGYSVPELVNYIYQLEQQNTLLTEQLKKEKTAVRRQSGTTYARSSMNSRLKDALRE</sequence>
<dbReference type="EMBL" id="JBHUHO010000030">
    <property type="protein sequence ID" value="MFD2116278.1"/>
    <property type="molecule type" value="Genomic_DNA"/>
</dbReference>
<dbReference type="Proteomes" id="UP001597362">
    <property type="component" value="Unassembled WGS sequence"/>
</dbReference>
<feature type="region of interest" description="Disordered" evidence="1">
    <location>
        <begin position="53"/>
        <end position="76"/>
    </location>
</feature>
<reference evidence="3" key="1">
    <citation type="journal article" date="2019" name="Int. J. Syst. Evol. Microbiol.">
        <title>The Global Catalogue of Microorganisms (GCM) 10K type strain sequencing project: providing services to taxonomists for standard genome sequencing and annotation.</title>
        <authorList>
            <consortium name="The Broad Institute Genomics Platform"/>
            <consortium name="The Broad Institute Genome Sequencing Center for Infectious Disease"/>
            <person name="Wu L."/>
            <person name="Ma J."/>
        </authorList>
    </citation>
    <scope>NUCLEOTIDE SEQUENCE [LARGE SCALE GENOMIC DNA]</scope>
    <source>
        <strain evidence="3">GH52</strain>
    </source>
</reference>
<dbReference type="RefSeq" id="WP_377772290.1">
    <property type="nucleotide sequence ID" value="NZ_JBHUHO010000030.1"/>
</dbReference>
<feature type="compositionally biased region" description="Polar residues" evidence="1">
    <location>
        <begin position="54"/>
        <end position="68"/>
    </location>
</feature>
<accession>A0ABW4YLC1</accession>
<evidence type="ECO:0000256" key="1">
    <source>
        <dbReference type="SAM" id="MobiDB-lite"/>
    </source>
</evidence>
<evidence type="ECO:0000313" key="2">
    <source>
        <dbReference type="EMBL" id="MFD2116278.1"/>
    </source>
</evidence>
<proteinExistence type="predicted"/>
<organism evidence="2 3">
    <name type="scientific">Paenibacillus yanchengensis</name>
    <dbReference type="NCBI Taxonomy" id="2035833"/>
    <lineage>
        <taxon>Bacteria</taxon>
        <taxon>Bacillati</taxon>
        <taxon>Bacillota</taxon>
        <taxon>Bacilli</taxon>
        <taxon>Bacillales</taxon>
        <taxon>Paenibacillaceae</taxon>
        <taxon>Paenibacillus</taxon>
    </lineage>
</organism>
<keyword evidence="3" id="KW-1185">Reference proteome</keyword>